<dbReference type="GO" id="GO:0003899">
    <property type="term" value="F:DNA-directed RNA polymerase activity"/>
    <property type="evidence" value="ECO:0007669"/>
    <property type="project" value="InterPro"/>
</dbReference>
<organism evidence="2">
    <name type="scientific">Paraprevotella clara</name>
    <dbReference type="NCBI Taxonomy" id="454154"/>
    <lineage>
        <taxon>Bacteria</taxon>
        <taxon>Pseudomonadati</taxon>
        <taxon>Bacteroidota</taxon>
        <taxon>Bacteroidia</taxon>
        <taxon>Bacteroidales</taxon>
        <taxon>Prevotellaceae</taxon>
        <taxon>Paraprevotella</taxon>
    </lineage>
</organism>
<dbReference type="InterPro" id="IPR002694">
    <property type="entry name" value="Znf_CHC2"/>
</dbReference>
<sequence>MTIDEMRRLPLETFLQRLGYHPAMQKRNDLWYNAPYREERTPSFKVNTDRNVWFDFGLGRGGDIFTLAGELAGSTDFLTQAKYISEAVGGNFVPLPAPRPAKERASDPVFQEVEQRTLLYDVLKGYLSERGIPSEVAARHCRQVSYRVHGKSYFAIGFQNVSGGWELRSRLFKGCIPPKDISLVSRQGTPTETCDVFEGFFDFLSAATLGLTGGNDALVLNSVGNLAKSFRYLDGYKTINCYLDNDEAGRKTFEALRIRYADRAVDCSGIYAGSKDLNEHLQTKLSEKTTNNKTLKFRL</sequence>
<dbReference type="RefSeq" id="WP_281671031.1">
    <property type="nucleotide sequence ID" value="NZ_CACRUT010000001.1"/>
</dbReference>
<feature type="domain" description="Zinc finger CHC2-type" evidence="1">
    <location>
        <begin position="28"/>
        <end position="86"/>
    </location>
</feature>
<dbReference type="AlphaFoldDB" id="A0A6N2YD22"/>
<dbReference type="SUPFAM" id="SSF57783">
    <property type="entry name" value="Zinc beta-ribbon"/>
    <property type="match status" value="1"/>
</dbReference>
<gene>
    <name evidence="2" type="ORF">PCLFYP37_00028</name>
</gene>
<dbReference type="InterPro" id="IPR034154">
    <property type="entry name" value="TOPRIM_DnaG/twinkle"/>
</dbReference>
<dbReference type="EMBL" id="CACRUT010000001">
    <property type="protein sequence ID" value="VYT64764.1"/>
    <property type="molecule type" value="Genomic_DNA"/>
</dbReference>
<dbReference type="Pfam" id="PF13155">
    <property type="entry name" value="Toprim_2"/>
    <property type="match status" value="1"/>
</dbReference>
<dbReference type="InterPro" id="IPR036977">
    <property type="entry name" value="DNA_primase_Znf_CHC2"/>
</dbReference>
<dbReference type="Gene3D" id="3.40.1360.10">
    <property type="match status" value="1"/>
</dbReference>
<evidence type="ECO:0000259" key="1">
    <source>
        <dbReference type="Pfam" id="PF01807"/>
    </source>
</evidence>
<dbReference type="CDD" id="cd01029">
    <property type="entry name" value="TOPRIM_primases"/>
    <property type="match status" value="1"/>
</dbReference>
<proteinExistence type="predicted"/>
<dbReference type="GO" id="GO:0003677">
    <property type="term" value="F:DNA binding"/>
    <property type="evidence" value="ECO:0007669"/>
    <property type="project" value="InterPro"/>
</dbReference>
<evidence type="ECO:0000313" key="2">
    <source>
        <dbReference type="EMBL" id="VYT64764.1"/>
    </source>
</evidence>
<name>A0A6N2YD22_9BACT</name>
<dbReference type="GO" id="GO:0006260">
    <property type="term" value="P:DNA replication"/>
    <property type="evidence" value="ECO:0007669"/>
    <property type="project" value="InterPro"/>
</dbReference>
<accession>A0A6N2YD22</accession>
<dbReference type="Pfam" id="PF01807">
    <property type="entry name" value="Zn_ribbon_DnaG"/>
    <property type="match status" value="1"/>
</dbReference>
<protein>
    <submittedName>
        <fullName evidence="2">DNA primase</fullName>
    </submittedName>
</protein>
<reference evidence="2" key="1">
    <citation type="submission" date="2019-11" db="EMBL/GenBank/DDBJ databases">
        <authorList>
            <person name="Feng L."/>
        </authorList>
    </citation>
    <scope>NUCLEOTIDE SEQUENCE</scope>
    <source>
        <strain evidence="2">PclaraLFYP37</strain>
    </source>
</reference>
<dbReference type="Gene3D" id="3.90.580.10">
    <property type="entry name" value="Zinc finger, CHC2-type domain"/>
    <property type="match status" value="1"/>
</dbReference>
<dbReference type="GO" id="GO:0008270">
    <property type="term" value="F:zinc ion binding"/>
    <property type="evidence" value="ECO:0007669"/>
    <property type="project" value="InterPro"/>
</dbReference>